<dbReference type="RefSeq" id="WP_136391808.1">
    <property type="nucleotide sequence ID" value="NZ_LT598669.1"/>
</dbReference>
<organism evidence="2">
    <name type="scientific">uncultured Citrobacter sp</name>
    <dbReference type="NCBI Taxonomy" id="200446"/>
    <lineage>
        <taxon>Bacteria</taxon>
        <taxon>Pseudomonadati</taxon>
        <taxon>Pseudomonadota</taxon>
        <taxon>Gammaproteobacteria</taxon>
        <taxon>Enterobacterales</taxon>
        <taxon>Enterobacteriaceae</taxon>
        <taxon>Citrobacter</taxon>
        <taxon>environmental samples</taxon>
    </lineage>
</organism>
<sequence length="127" mass="13726">MAQMSVKLIHGFVTGKGTEDETRHTSVTFRELTSEDVINSQLAAERVVIGENGKAVAYCSEVLMGIEMLRRQILQVGSIPGPLSIKQLYSFHPEDLELLTTRAAAVDDLLAETGKRGRPDAAGDGAQ</sequence>
<protein>
    <submittedName>
        <fullName evidence="2">Mu-like prophage FluMu protein gp41</fullName>
    </submittedName>
</protein>
<dbReference type="EMBL" id="FLUB01000020">
    <property type="protein sequence ID" value="SBV67795.1"/>
    <property type="molecule type" value="Genomic_DNA"/>
</dbReference>
<dbReference type="InterPro" id="IPR056974">
    <property type="entry name" value="Tail_Gp41-like"/>
</dbReference>
<evidence type="ECO:0000313" key="1">
    <source>
        <dbReference type="EMBL" id="SBV66224.1"/>
    </source>
</evidence>
<dbReference type="AlphaFoldDB" id="A0A212IM05"/>
<name>A0A212IM05_9ENTR</name>
<reference evidence="2" key="1">
    <citation type="submission" date="2016-04" db="EMBL/GenBank/DDBJ databases">
        <authorList>
            <person name="Evans L.H."/>
            <person name="Alamgir A."/>
            <person name="Owens N."/>
            <person name="Weber N.D."/>
            <person name="Virtaneva K."/>
            <person name="Barbian K."/>
            <person name="Babar A."/>
            <person name="Rosenke K."/>
        </authorList>
    </citation>
    <scope>NUCLEOTIDE SEQUENCE</scope>
    <source>
        <strain evidence="1">86-2</strain>
        <strain evidence="2">92-3</strain>
    </source>
</reference>
<proteinExistence type="predicted"/>
<dbReference type="EMBL" id="FLUA01000049">
    <property type="protein sequence ID" value="SBV66224.1"/>
    <property type="molecule type" value="Genomic_DNA"/>
</dbReference>
<dbReference type="Pfam" id="PF23746">
    <property type="entry name" value="Gp41_Mu"/>
    <property type="match status" value="1"/>
</dbReference>
<evidence type="ECO:0000313" key="2">
    <source>
        <dbReference type="EMBL" id="SBV67795.1"/>
    </source>
</evidence>
<accession>A0A212IM05</accession>
<gene>
    <name evidence="1" type="ORF">KL86CIT2_50076</name>
    <name evidence="2" type="ORF">KM92CIT3_80535</name>
</gene>